<dbReference type="RefSeq" id="NP_001251937.1">
    <property type="nucleotide sequence ID" value="NM_001265008.3"/>
</dbReference>
<dbReference type="GO" id="GO:0050807">
    <property type="term" value="P:regulation of synapse organization"/>
    <property type="evidence" value="ECO:0000316"/>
    <property type="project" value="WormBase"/>
</dbReference>
<dbReference type="Bgee" id="WBGene00001008">
    <property type="expression patterns" value="Expressed in larva and 4 other cell types or tissues"/>
</dbReference>
<organism evidence="2 3">
    <name type="scientific">Caenorhabditis elegans</name>
    <dbReference type="NCBI Taxonomy" id="6239"/>
    <lineage>
        <taxon>Eukaryota</taxon>
        <taxon>Metazoa</taxon>
        <taxon>Ecdysozoa</taxon>
        <taxon>Nematoda</taxon>
        <taxon>Chromadorea</taxon>
        <taxon>Rhabditida</taxon>
        <taxon>Rhabditina</taxon>
        <taxon>Rhabditomorpha</taxon>
        <taxon>Rhabditoidea</taxon>
        <taxon>Rhabditidae</taxon>
        <taxon>Peloderinae</taxon>
        <taxon>Caenorhabditis</taxon>
    </lineage>
</organism>
<feature type="region of interest" description="Disordered" evidence="1">
    <location>
        <begin position="1"/>
        <end position="28"/>
    </location>
</feature>
<dbReference type="HOGENOM" id="CLU_315036_0_0_1"/>
<dbReference type="AlphaFoldDB" id="D6VPA3"/>
<accession>D6VPA3</accession>
<dbReference type="GO" id="GO:0043025">
    <property type="term" value="C:neuronal cell body"/>
    <property type="evidence" value="ECO:0000314"/>
    <property type="project" value="WormBase"/>
</dbReference>
<dbReference type="Proteomes" id="UP000001940">
    <property type="component" value="Chromosome I"/>
</dbReference>
<dbReference type="EMBL" id="BX284601">
    <property type="protein sequence ID" value="CBM41196.1"/>
    <property type="molecule type" value="Genomic_DNA"/>
</dbReference>
<dbReference type="GeneID" id="173128"/>
<protein>
    <submittedName>
        <fullName evidence="2">Mitogen-activated protein kinase kinase kinase dlk-1</fullName>
    </submittedName>
</protein>
<keyword evidence="2" id="KW-0808">Transferase</keyword>
<feature type="region of interest" description="Disordered" evidence="1">
    <location>
        <begin position="81"/>
        <end position="124"/>
    </location>
</feature>
<evidence type="ECO:0000256" key="1">
    <source>
        <dbReference type="SAM" id="MobiDB-lite"/>
    </source>
</evidence>
<proteinExistence type="predicted"/>
<dbReference type="AGR" id="WB:WBGene00001008"/>
<keyword evidence="2" id="KW-0418">Kinase</keyword>
<dbReference type="CTD" id="173128"/>
<evidence type="ECO:0000313" key="4">
    <source>
        <dbReference type="WormBase" id="F33E2.2e"/>
    </source>
</evidence>
<dbReference type="OrthoDB" id="339325at2759"/>
<dbReference type="ExpressionAtlas" id="D6VPA3">
    <property type="expression patterns" value="baseline and differential"/>
</dbReference>
<sequence length="207" mass="22954">MTSSSRARSPTPYDNDFENAESFVDPESPKNLKNLEKIVNLPESTSYDEALCNSDVTMNPIYTSPITTYSNPCHVELVDEENANDVDLTSSMDSRRSRSDDADVESSEEDEGNGNNILNTSMESEDLRYRIDTSQSTMMSSLERSLEIGATRSDGLSDNEMRVQAVKMSIKTHRRTGSNPQALIHQCIDEYTTSATDDSDDAGAVRI</sequence>
<reference evidence="2 3" key="1">
    <citation type="journal article" date="1998" name="Science">
        <title>Genome sequence of the nematode C. elegans: a platform for investigating biology.</title>
        <authorList>
            <consortium name="The C. elegans sequencing consortium"/>
            <person name="Sulson J.E."/>
            <person name="Waterston R."/>
        </authorList>
    </citation>
    <scope>NUCLEOTIDE SEQUENCE [LARGE SCALE GENOMIC DNA]</scope>
    <source>
        <strain evidence="2 3">Bristol N2</strain>
    </source>
</reference>
<evidence type="ECO:0000313" key="3">
    <source>
        <dbReference type="Proteomes" id="UP000001940"/>
    </source>
</evidence>
<keyword evidence="3" id="KW-1185">Reference proteome</keyword>
<dbReference type="GO" id="GO:0045202">
    <property type="term" value="C:synapse"/>
    <property type="evidence" value="ECO:0000314"/>
    <property type="project" value="WormBase"/>
</dbReference>
<name>D6VPA3_CAEEL</name>
<feature type="compositionally biased region" description="Acidic residues" evidence="1">
    <location>
        <begin position="102"/>
        <end position="112"/>
    </location>
</feature>
<dbReference type="GO" id="GO:0016301">
    <property type="term" value="F:kinase activity"/>
    <property type="evidence" value="ECO:0007669"/>
    <property type="project" value="UniProtKB-KW"/>
</dbReference>
<dbReference type="SMR" id="D6VPA3"/>
<evidence type="ECO:0000313" key="2">
    <source>
        <dbReference type="EMBL" id="CBM41196.1"/>
    </source>
</evidence>
<gene>
    <name evidence="2 4" type="primary">dlk-1</name>
    <name evidence="2" type="ORF">CELE_F33E2.2</name>
    <name evidence="4" type="ORF">F33E2.2</name>
</gene>
<dbReference type="WormBase" id="F33E2.2e">
    <property type="protein sequence ID" value="CE45072"/>
    <property type="gene ID" value="WBGene00001008"/>
    <property type="gene designation" value="dlk-1"/>
</dbReference>